<protein>
    <recommendedName>
        <fullName evidence="2">DUF4160 domain-containing protein</fullName>
    </recommendedName>
</protein>
<evidence type="ECO:0000313" key="1">
    <source>
        <dbReference type="EMBL" id="GAH73565.1"/>
    </source>
</evidence>
<dbReference type="Pfam" id="PF13711">
    <property type="entry name" value="DUF4160"/>
    <property type="match status" value="1"/>
</dbReference>
<dbReference type="AlphaFoldDB" id="X1IWE9"/>
<dbReference type="InterPro" id="IPR025427">
    <property type="entry name" value="DUF4160"/>
</dbReference>
<reference evidence="1" key="1">
    <citation type="journal article" date="2014" name="Front. Microbiol.">
        <title>High frequency of phylogenetically diverse reductive dehalogenase-homologous genes in deep subseafloor sedimentary metagenomes.</title>
        <authorList>
            <person name="Kawai M."/>
            <person name="Futagami T."/>
            <person name="Toyoda A."/>
            <person name="Takaki Y."/>
            <person name="Nishi S."/>
            <person name="Hori S."/>
            <person name="Arai W."/>
            <person name="Tsubouchi T."/>
            <person name="Morono Y."/>
            <person name="Uchiyama I."/>
            <person name="Ito T."/>
            <person name="Fujiyama A."/>
            <person name="Inagaki F."/>
            <person name="Takami H."/>
        </authorList>
    </citation>
    <scope>NUCLEOTIDE SEQUENCE</scope>
    <source>
        <strain evidence="1">Expedition CK06-06</strain>
    </source>
</reference>
<dbReference type="EMBL" id="BARU01031338">
    <property type="protein sequence ID" value="GAH73565.1"/>
    <property type="molecule type" value="Genomic_DNA"/>
</dbReference>
<proteinExistence type="predicted"/>
<gene>
    <name evidence="1" type="ORF">S03H2_49588</name>
</gene>
<comment type="caution">
    <text evidence="1">The sequence shown here is derived from an EMBL/GenBank/DDBJ whole genome shotgun (WGS) entry which is preliminary data.</text>
</comment>
<evidence type="ECO:0008006" key="2">
    <source>
        <dbReference type="Google" id="ProtNLM"/>
    </source>
</evidence>
<accession>X1IWE9</accession>
<sequence length="78" mass="9617">MGWRFFFYSNEGAEPIHIHCRKGGKECKYWLDVANFDVEEAYSYSMNNKDKRQVKKIIFEYFEYIESEWQKLQEARYP</sequence>
<name>X1IWE9_9ZZZZ</name>
<organism evidence="1">
    <name type="scientific">marine sediment metagenome</name>
    <dbReference type="NCBI Taxonomy" id="412755"/>
    <lineage>
        <taxon>unclassified sequences</taxon>
        <taxon>metagenomes</taxon>
        <taxon>ecological metagenomes</taxon>
    </lineage>
</organism>